<keyword evidence="4" id="KW-0007">Acetylation</keyword>
<dbReference type="OrthoDB" id="40134at2759"/>
<dbReference type="InterPro" id="IPR029055">
    <property type="entry name" value="Ntn_hydrolases_N"/>
</dbReference>
<name>A7SIA2_NEMVE</name>
<evidence type="ECO:0000256" key="6">
    <source>
        <dbReference type="ARBA" id="ARBA00064317"/>
    </source>
</evidence>
<dbReference type="InterPro" id="IPR001353">
    <property type="entry name" value="Proteasome_sua/b"/>
</dbReference>
<feature type="domain" description="Proteasome alpha-type subunits" evidence="9">
    <location>
        <begin position="8"/>
        <end position="30"/>
    </location>
</feature>
<dbReference type="GO" id="GO:0043161">
    <property type="term" value="P:proteasome-mediated ubiquitin-dependent protein catabolic process"/>
    <property type="evidence" value="ECO:0000318"/>
    <property type="project" value="GO_Central"/>
</dbReference>
<proteinExistence type="inferred from homology"/>
<dbReference type="OMA" id="RVSMYMH"/>
<dbReference type="InterPro" id="IPR023332">
    <property type="entry name" value="Proteasome_alpha-type"/>
</dbReference>
<dbReference type="SUPFAM" id="SSF56235">
    <property type="entry name" value="N-terminal nucleophile aminohydrolases (Ntn hydrolases)"/>
    <property type="match status" value="1"/>
</dbReference>
<dbReference type="Gene3D" id="3.60.20.10">
    <property type="entry name" value="Glutamine Phosphoribosylpyrophosphate, subunit 1, domain 1"/>
    <property type="match status" value="1"/>
</dbReference>
<dbReference type="GO" id="GO:0019773">
    <property type="term" value="C:proteasome core complex, alpha-subunit complex"/>
    <property type="evidence" value="ECO:0000318"/>
    <property type="project" value="GO_Central"/>
</dbReference>
<keyword evidence="5 8" id="KW-0539">Nucleus</keyword>
<keyword evidence="3 7" id="KW-0647">Proteasome</keyword>
<comment type="similarity">
    <text evidence="7 8">Belongs to the peptidase T1A family.</text>
</comment>
<dbReference type="KEGG" id="nve:5507998"/>
<evidence type="ECO:0000256" key="8">
    <source>
        <dbReference type="RuleBase" id="RU000551"/>
    </source>
</evidence>
<comment type="subcellular location">
    <subcellularLocation>
        <location evidence="8">Cytoplasm</location>
    </subcellularLocation>
    <subcellularLocation>
        <location evidence="8">Nucleus</location>
    </subcellularLocation>
</comment>
<organism evidence="10 11">
    <name type="scientific">Nematostella vectensis</name>
    <name type="common">Starlet sea anemone</name>
    <dbReference type="NCBI Taxonomy" id="45351"/>
    <lineage>
        <taxon>Eukaryota</taxon>
        <taxon>Metazoa</taxon>
        <taxon>Cnidaria</taxon>
        <taxon>Anthozoa</taxon>
        <taxon>Hexacorallia</taxon>
        <taxon>Actiniaria</taxon>
        <taxon>Edwardsiidae</taxon>
        <taxon>Nematostella</taxon>
    </lineage>
</organism>
<dbReference type="HOGENOM" id="CLU_035750_0_0_1"/>
<protein>
    <recommendedName>
        <fullName evidence="8">Proteasome subunit alpha type</fullName>
    </recommendedName>
</protein>
<gene>
    <name evidence="10" type="ORF">NEMVEDRAFT_v1g235516</name>
</gene>
<dbReference type="AlphaFoldDB" id="A7SIA2"/>
<dbReference type="InterPro" id="IPR050115">
    <property type="entry name" value="Proteasome_alpha"/>
</dbReference>
<dbReference type="EMBL" id="DS469667">
    <property type="protein sequence ID" value="EDO36538.1"/>
    <property type="molecule type" value="Genomic_DNA"/>
</dbReference>
<dbReference type="PROSITE" id="PS51475">
    <property type="entry name" value="PROTEASOME_ALPHA_2"/>
    <property type="match status" value="1"/>
</dbReference>
<dbReference type="Proteomes" id="UP000001593">
    <property type="component" value="Unassembled WGS sequence"/>
</dbReference>
<dbReference type="SMART" id="SM00948">
    <property type="entry name" value="Proteasome_A_N"/>
    <property type="match status" value="1"/>
</dbReference>
<dbReference type="InParanoid" id="A7SIA2"/>
<dbReference type="PhylomeDB" id="A7SIA2"/>
<evidence type="ECO:0000256" key="1">
    <source>
        <dbReference type="ARBA" id="ARBA00022490"/>
    </source>
</evidence>
<comment type="subunit">
    <text evidence="6">The 26S proteasome consists of a 20S proteasome core and two 19S regulatory subunits. The 20S proteasome core is a barrel-shaped complex made of 28 subunits that are arranged in four stacked rings. The two outer rings are each formed by seven alpha subunits, and the two inner rings are formed by seven beta subunits. The proteolytic activity is exerted by three beta-subunits PSMB5, PSMB6 and PSMB7. Interacts with AURKB. Interacts with CDKN1A. Interacts with MDM2 and RB1. Interacts with the C-terminus of TBXA2R isoform 2. Interacts with DNAJB2.</text>
</comment>
<dbReference type="FunFam" id="3.60.20.10:FF:000077">
    <property type="entry name" value="Proteasome subunit alpha type-3"/>
    <property type="match status" value="1"/>
</dbReference>
<keyword evidence="2" id="KW-0597">Phosphoprotein</keyword>
<dbReference type="CDD" id="cd03751">
    <property type="entry name" value="proteasome_alpha_type_3"/>
    <property type="match status" value="1"/>
</dbReference>
<dbReference type="GO" id="GO:0005829">
    <property type="term" value="C:cytosol"/>
    <property type="evidence" value="ECO:0007669"/>
    <property type="project" value="UniProtKB-ARBA"/>
</dbReference>
<dbReference type="Pfam" id="PF00227">
    <property type="entry name" value="Proteasome"/>
    <property type="match status" value="1"/>
</dbReference>
<dbReference type="STRING" id="45351.A7SIA2"/>
<evidence type="ECO:0000256" key="3">
    <source>
        <dbReference type="ARBA" id="ARBA00022942"/>
    </source>
</evidence>
<keyword evidence="11" id="KW-1185">Reference proteome</keyword>
<evidence type="ECO:0000256" key="4">
    <source>
        <dbReference type="ARBA" id="ARBA00022990"/>
    </source>
</evidence>
<evidence type="ECO:0000256" key="7">
    <source>
        <dbReference type="PROSITE-ProRule" id="PRU00808"/>
    </source>
</evidence>
<sequence length="254" mass="27765">MSSIGTGYDLSASQFSPDGRVFQVEYANKAVENSGTAIAIRCKDGVVFGVEKLVLSKLYEYGANKRIFHIDTHIGMAIAGLIADSRQIVATAREEAANYRSVYGSPIPLKYLVNRVSGFIHAFTLYSAMRPFGCSIMLSSMGPDGPELYTIDPSGVSYGYHGCAIGKAKQNAKTEIEKLKMSEMTCQEAVKEVAKIIYVVHDEVKDKNFELEMSWIGSVTNGKHECVPKDVADAAEKYAKDSLVEDSSSDEDEL</sequence>
<evidence type="ECO:0000313" key="10">
    <source>
        <dbReference type="EMBL" id="EDO36538.1"/>
    </source>
</evidence>
<accession>A7SIA2</accession>
<dbReference type="PANTHER" id="PTHR11599">
    <property type="entry name" value="PROTEASOME SUBUNIT ALPHA/BETA"/>
    <property type="match status" value="1"/>
</dbReference>
<dbReference type="eggNOG" id="KOG0184">
    <property type="taxonomic scope" value="Eukaryota"/>
</dbReference>
<evidence type="ECO:0000256" key="5">
    <source>
        <dbReference type="ARBA" id="ARBA00023242"/>
    </source>
</evidence>
<keyword evidence="1 8" id="KW-0963">Cytoplasm</keyword>
<dbReference type="Pfam" id="PF10584">
    <property type="entry name" value="Proteasome_A_N"/>
    <property type="match status" value="1"/>
</dbReference>
<reference evidence="10 11" key="1">
    <citation type="journal article" date="2007" name="Science">
        <title>Sea anemone genome reveals ancestral eumetazoan gene repertoire and genomic organization.</title>
        <authorList>
            <person name="Putnam N.H."/>
            <person name="Srivastava M."/>
            <person name="Hellsten U."/>
            <person name="Dirks B."/>
            <person name="Chapman J."/>
            <person name="Salamov A."/>
            <person name="Terry A."/>
            <person name="Shapiro H."/>
            <person name="Lindquist E."/>
            <person name="Kapitonov V.V."/>
            <person name="Jurka J."/>
            <person name="Genikhovich G."/>
            <person name="Grigoriev I.V."/>
            <person name="Lucas S.M."/>
            <person name="Steele R.E."/>
            <person name="Finnerty J.R."/>
            <person name="Technau U."/>
            <person name="Martindale M.Q."/>
            <person name="Rokhsar D.S."/>
        </authorList>
    </citation>
    <scope>NUCLEOTIDE SEQUENCE [LARGE SCALE GENOMIC DNA]</scope>
    <source>
        <strain evidence="11">CH2 X CH6</strain>
    </source>
</reference>
<dbReference type="InterPro" id="IPR000426">
    <property type="entry name" value="Proteasome_asu_N"/>
</dbReference>
<dbReference type="PROSITE" id="PS00388">
    <property type="entry name" value="PROTEASOME_ALPHA_1"/>
    <property type="match status" value="1"/>
</dbReference>
<evidence type="ECO:0000259" key="9">
    <source>
        <dbReference type="PROSITE" id="PS00388"/>
    </source>
</evidence>
<evidence type="ECO:0000313" key="11">
    <source>
        <dbReference type="Proteomes" id="UP000001593"/>
    </source>
</evidence>
<dbReference type="GO" id="GO:0005634">
    <property type="term" value="C:nucleus"/>
    <property type="evidence" value="ECO:0000318"/>
    <property type="project" value="GO_Central"/>
</dbReference>
<dbReference type="FunCoup" id="A7SIA2">
    <property type="interactions" value="943"/>
</dbReference>
<evidence type="ECO:0000256" key="2">
    <source>
        <dbReference type="ARBA" id="ARBA00022553"/>
    </source>
</evidence>